<protein>
    <submittedName>
        <fullName evidence="2">YD repeat-containing protein</fullName>
    </submittedName>
</protein>
<feature type="chain" id="PRO_5011727031" evidence="1">
    <location>
        <begin position="30"/>
        <end position="263"/>
    </location>
</feature>
<accession>A0A1I1AKC7</accession>
<evidence type="ECO:0000313" key="2">
    <source>
        <dbReference type="EMBL" id="SFB38474.1"/>
    </source>
</evidence>
<keyword evidence="3" id="KW-1185">Reference proteome</keyword>
<name>A0A1I1AKC7_9FIRM</name>
<keyword evidence="1" id="KW-0732">Signal</keyword>
<dbReference type="EMBL" id="FOJY01000030">
    <property type="protein sequence ID" value="SFB38474.1"/>
    <property type="molecule type" value="Genomic_DNA"/>
</dbReference>
<dbReference type="Gene3D" id="2.180.10.10">
    <property type="entry name" value="RHS repeat-associated core"/>
    <property type="match status" value="1"/>
</dbReference>
<evidence type="ECO:0000256" key="1">
    <source>
        <dbReference type="SAM" id="SignalP"/>
    </source>
</evidence>
<dbReference type="OrthoDB" id="1432909at2"/>
<dbReference type="AlphaFoldDB" id="A0A1I1AKC7"/>
<feature type="signal peptide" evidence="1">
    <location>
        <begin position="1"/>
        <end position="29"/>
    </location>
</feature>
<dbReference type="Proteomes" id="UP000198838">
    <property type="component" value="Unassembled WGS sequence"/>
</dbReference>
<reference evidence="2 3" key="1">
    <citation type="submission" date="2016-10" db="EMBL/GenBank/DDBJ databases">
        <authorList>
            <person name="de Groot N.N."/>
        </authorList>
    </citation>
    <scope>NUCLEOTIDE SEQUENCE [LARGE SCALE GENOMIC DNA]</scope>
    <source>
        <strain evidence="2 3">DSM 5522</strain>
    </source>
</reference>
<proteinExistence type="predicted"/>
<sequence>MKRKTKKIIALSILAALLTLQFAPINSVAKSNKTSVYVLTKIATKNSKACSKFSYDKSGMIKSVKSYDWQNKLWRTMNYNYDKYSKLTSSTNSYAGSGKTTYKYDKKNRLIQDKLVWHSDDAKTTITYVNKYTYNKSNKISKIAVSYQYGKNKGNSTMTLSYNKSGYVKTITDTEGKEKFVNKLSYDKYNNLIKLDSYKIKNTYNSKKLLVKQNNEVLTYKKISVPKNLANKIKKQQWVYKNCYNNFPQQSPIDLANSNYILP</sequence>
<organism evidence="2 3">
    <name type="scientific">Acetitomaculum ruminis DSM 5522</name>
    <dbReference type="NCBI Taxonomy" id="1120918"/>
    <lineage>
        <taxon>Bacteria</taxon>
        <taxon>Bacillati</taxon>
        <taxon>Bacillota</taxon>
        <taxon>Clostridia</taxon>
        <taxon>Lachnospirales</taxon>
        <taxon>Lachnospiraceae</taxon>
        <taxon>Acetitomaculum</taxon>
    </lineage>
</organism>
<evidence type="ECO:0000313" key="3">
    <source>
        <dbReference type="Proteomes" id="UP000198838"/>
    </source>
</evidence>
<gene>
    <name evidence="2" type="ORF">SAMN05216249_1301</name>
</gene>
<dbReference type="RefSeq" id="WP_092874831.1">
    <property type="nucleotide sequence ID" value="NZ_FOJY01000030.1"/>
</dbReference>